<dbReference type="EMBL" id="CH476629">
    <property type="protein sequence ID" value="EDO04454.1"/>
    <property type="molecule type" value="Genomic_DNA"/>
</dbReference>
<dbReference type="Proteomes" id="UP000001312">
    <property type="component" value="Unassembled WGS sequence"/>
</dbReference>
<evidence type="ECO:0000313" key="1">
    <source>
        <dbReference type="EMBL" id="EDO04454.1"/>
    </source>
</evidence>
<dbReference type="KEGG" id="ssl:SS1G_06937"/>
<dbReference type="HOGENOM" id="CLU_2980461_0_0_1"/>
<dbReference type="AlphaFoldDB" id="A7ENN8"/>
<sequence>MYKIFTKVRITFSDISSSPFHHHNYRLDYCMLKKIVVLGPRSIYPSNPPSRFGHKSCK</sequence>
<keyword evidence="2" id="KW-1185">Reference proteome</keyword>
<reference evidence="2" key="1">
    <citation type="journal article" date="2011" name="PLoS Genet.">
        <title>Genomic analysis of the necrotrophic fungal pathogens Sclerotinia sclerotiorum and Botrytis cinerea.</title>
        <authorList>
            <person name="Amselem J."/>
            <person name="Cuomo C.A."/>
            <person name="van Kan J.A."/>
            <person name="Viaud M."/>
            <person name="Benito E.P."/>
            <person name="Couloux A."/>
            <person name="Coutinho P.M."/>
            <person name="de Vries R.P."/>
            <person name="Dyer P.S."/>
            <person name="Fillinger S."/>
            <person name="Fournier E."/>
            <person name="Gout L."/>
            <person name="Hahn M."/>
            <person name="Kohn L."/>
            <person name="Lapalu N."/>
            <person name="Plummer K.M."/>
            <person name="Pradier J.M."/>
            <person name="Quevillon E."/>
            <person name="Sharon A."/>
            <person name="Simon A."/>
            <person name="ten Have A."/>
            <person name="Tudzynski B."/>
            <person name="Tudzynski P."/>
            <person name="Wincker P."/>
            <person name="Andrew M."/>
            <person name="Anthouard V."/>
            <person name="Beever R.E."/>
            <person name="Beffa R."/>
            <person name="Benoit I."/>
            <person name="Bouzid O."/>
            <person name="Brault B."/>
            <person name="Chen Z."/>
            <person name="Choquer M."/>
            <person name="Collemare J."/>
            <person name="Cotton P."/>
            <person name="Danchin E.G."/>
            <person name="Da Silva C."/>
            <person name="Gautier A."/>
            <person name="Giraud C."/>
            <person name="Giraud T."/>
            <person name="Gonzalez C."/>
            <person name="Grossetete S."/>
            <person name="Guldener U."/>
            <person name="Henrissat B."/>
            <person name="Howlett B.J."/>
            <person name="Kodira C."/>
            <person name="Kretschmer M."/>
            <person name="Lappartient A."/>
            <person name="Leroch M."/>
            <person name="Levis C."/>
            <person name="Mauceli E."/>
            <person name="Neuveglise C."/>
            <person name="Oeser B."/>
            <person name="Pearson M."/>
            <person name="Poulain J."/>
            <person name="Poussereau N."/>
            <person name="Quesneville H."/>
            <person name="Rascle C."/>
            <person name="Schumacher J."/>
            <person name="Segurens B."/>
            <person name="Sexton A."/>
            <person name="Silva E."/>
            <person name="Sirven C."/>
            <person name="Soanes D.M."/>
            <person name="Talbot N.J."/>
            <person name="Templeton M."/>
            <person name="Yandava C."/>
            <person name="Yarden O."/>
            <person name="Zeng Q."/>
            <person name="Rollins J.A."/>
            <person name="Lebrun M.H."/>
            <person name="Dickman M."/>
        </authorList>
    </citation>
    <scope>NUCLEOTIDE SEQUENCE [LARGE SCALE GENOMIC DNA]</scope>
    <source>
        <strain evidence="2">ATCC 18683 / 1980 / Ss-1</strain>
    </source>
</reference>
<organism evidence="1 2">
    <name type="scientific">Sclerotinia sclerotiorum (strain ATCC 18683 / 1980 / Ss-1)</name>
    <name type="common">White mold</name>
    <name type="synonym">Whetzelinia sclerotiorum</name>
    <dbReference type="NCBI Taxonomy" id="665079"/>
    <lineage>
        <taxon>Eukaryota</taxon>
        <taxon>Fungi</taxon>
        <taxon>Dikarya</taxon>
        <taxon>Ascomycota</taxon>
        <taxon>Pezizomycotina</taxon>
        <taxon>Leotiomycetes</taxon>
        <taxon>Helotiales</taxon>
        <taxon>Sclerotiniaceae</taxon>
        <taxon>Sclerotinia</taxon>
    </lineage>
</organism>
<gene>
    <name evidence="1" type="ORF">SS1G_06937</name>
</gene>
<protein>
    <submittedName>
        <fullName evidence="1">Uncharacterized protein</fullName>
    </submittedName>
</protein>
<proteinExistence type="predicted"/>
<evidence type="ECO:0000313" key="2">
    <source>
        <dbReference type="Proteomes" id="UP000001312"/>
    </source>
</evidence>
<dbReference type="RefSeq" id="XP_001591491.1">
    <property type="nucleotide sequence ID" value="XM_001591441.1"/>
</dbReference>
<accession>A7ENN8</accession>
<name>A7ENN8_SCLS1</name>
<dbReference type="InParanoid" id="A7ENN8"/>
<dbReference type="GeneID" id="5487835"/>